<comment type="caution">
    <text evidence="2">The sequence shown here is derived from an EMBL/GenBank/DDBJ whole genome shotgun (WGS) entry which is preliminary data.</text>
</comment>
<evidence type="ECO:0000313" key="3">
    <source>
        <dbReference type="Proteomes" id="UP000033647"/>
    </source>
</evidence>
<gene>
    <name evidence="2" type="ORF">TI39_contig51g00013</name>
</gene>
<protein>
    <submittedName>
        <fullName evidence="2">Uncharacterized protein</fullName>
    </submittedName>
</protein>
<name>A0A0F4GYX5_9PEZI</name>
<dbReference type="OrthoDB" id="3647678at2759"/>
<evidence type="ECO:0000256" key="1">
    <source>
        <dbReference type="SAM" id="Phobius"/>
    </source>
</evidence>
<reference evidence="2 3" key="1">
    <citation type="submission" date="2015-03" db="EMBL/GenBank/DDBJ databases">
        <title>RNA-seq based gene annotation and comparative genomics of four Zymoseptoria species reveal species-specific pathogenicity related genes and transposable element activity.</title>
        <authorList>
            <person name="Grandaubert J."/>
            <person name="Bhattacharyya A."/>
            <person name="Stukenbrock E.H."/>
        </authorList>
    </citation>
    <scope>NUCLEOTIDE SEQUENCE [LARGE SCALE GENOMIC DNA]</scope>
    <source>
        <strain evidence="2 3">Zb18110</strain>
    </source>
</reference>
<proteinExistence type="predicted"/>
<keyword evidence="1" id="KW-0472">Membrane</keyword>
<sequence>MKLAEHEKGTPLGYTIRPFQFAELSSLFERSLWTSIPRRKTQHDSYIQIYVVLTILLCLLCTFMGPATAVLAIPTLQLETTITTDYEYFQGLIADSPPQSFSPYLHSTLRECTPVDYQRSRFSCSQNDRGWTLDGWLASVKHVRGGNTHILSETWVGFAVNVSISGGHHIDSKQTAWIPNRHFLWRYSNLDFRASSGVSQGMQFKDLNGSFSRPQWAACVDYNTSLSVEILRQGPIIGTNVALWYTNGSRRHNITTAVLDSRRSIKCYHMYQIEITYRRPHETDIFYTKCIQLGDGWSNHTNSARLSINATGSSAAAPRTITAKIFSSDYVAYVPQGELPPGIPTACIANGQVPAGEDCKALFTSFDNPALANRTRHVTTLELTERTPGARMCILALDYVAYLGFTNYSFPLSAITNSLFQVQALATLTTRVA</sequence>
<keyword evidence="1" id="KW-0812">Transmembrane</keyword>
<dbReference type="Proteomes" id="UP000033647">
    <property type="component" value="Unassembled WGS sequence"/>
</dbReference>
<accession>A0A0F4GYX5</accession>
<dbReference type="AlphaFoldDB" id="A0A0F4GYX5"/>
<organism evidence="2 3">
    <name type="scientific">Zymoseptoria brevis</name>
    <dbReference type="NCBI Taxonomy" id="1047168"/>
    <lineage>
        <taxon>Eukaryota</taxon>
        <taxon>Fungi</taxon>
        <taxon>Dikarya</taxon>
        <taxon>Ascomycota</taxon>
        <taxon>Pezizomycotina</taxon>
        <taxon>Dothideomycetes</taxon>
        <taxon>Dothideomycetidae</taxon>
        <taxon>Mycosphaerellales</taxon>
        <taxon>Mycosphaerellaceae</taxon>
        <taxon>Zymoseptoria</taxon>
    </lineage>
</organism>
<dbReference type="EMBL" id="LAFY01000048">
    <property type="protein sequence ID" value="KJY02444.1"/>
    <property type="molecule type" value="Genomic_DNA"/>
</dbReference>
<keyword evidence="3" id="KW-1185">Reference proteome</keyword>
<evidence type="ECO:0000313" key="2">
    <source>
        <dbReference type="EMBL" id="KJY02444.1"/>
    </source>
</evidence>
<feature type="transmembrane region" description="Helical" evidence="1">
    <location>
        <begin position="47"/>
        <end position="73"/>
    </location>
</feature>
<keyword evidence="1" id="KW-1133">Transmembrane helix</keyword>